<dbReference type="EMBL" id="FOCM01000001">
    <property type="protein sequence ID" value="SEM79238.1"/>
    <property type="molecule type" value="Genomic_DNA"/>
</dbReference>
<dbReference type="InterPro" id="IPR019734">
    <property type="entry name" value="TPR_rpt"/>
</dbReference>
<feature type="chain" id="PRO_5011565266" evidence="1">
    <location>
        <begin position="18"/>
        <end position="180"/>
    </location>
</feature>
<accession>A0A1H8BB52</accession>
<dbReference type="InterPro" id="IPR011990">
    <property type="entry name" value="TPR-like_helical_dom_sf"/>
</dbReference>
<dbReference type="SUPFAM" id="SSF48452">
    <property type="entry name" value="TPR-like"/>
    <property type="match status" value="1"/>
</dbReference>
<gene>
    <name evidence="2" type="ORF">SAMN04488011_101487</name>
</gene>
<keyword evidence="3" id="KW-1185">Reference proteome</keyword>
<dbReference type="SMART" id="SM00028">
    <property type="entry name" value="TPR"/>
    <property type="match status" value="2"/>
</dbReference>
<proteinExistence type="predicted"/>
<dbReference type="AlphaFoldDB" id="A0A1H8BB52"/>
<evidence type="ECO:0000313" key="3">
    <source>
        <dbReference type="Proteomes" id="UP000199372"/>
    </source>
</evidence>
<sequence>MLKHVALLVCLAGPALAQECPPAPDRSGELAFLFNRANAARSPIEARPIADAMWSIWADAPDDRAQALLDDGRELIGEGELDDATEVLDDLVAYCPDYAEGYNQRAFAAYLQGEFAAALVDLNAALERQPLHVAALSGKALTLIGLGRGVEGQRVLRQALKLNPWLSERALLREMPEDTF</sequence>
<evidence type="ECO:0000313" key="2">
    <source>
        <dbReference type="EMBL" id="SEM79238.1"/>
    </source>
</evidence>
<reference evidence="3" key="1">
    <citation type="submission" date="2016-10" db="EMBL/GenBank/DDBJ databases">
        <authorList>
            <person name="Varghese N."/>
            <person name="Submissions S."/>
        </authorList>
    </citation>
    <scope>NUCLEOTIDE SEQUENCE [LARGE SCALE GENOMIC DNA]</scope>
    <source>
        <strain evidence="3">DSM 26893</strain>
    </source>
</reference>
<evidence type="ECO:0000256" key="1">
    <source>
        <dbReference type="SAM" id="SignalP"/>
    </source>
</evidence>
<keyword evidence="1" id="KW-0732">Signal</keyword>
<dbReference type="OrthoDB" id="9815010at2"/>
<dbReference type="Proteomes" id="UP000199372">
    <property type="component" value="Unassembled WGS sequence"/>
</dbReference>
<dbReference type="RefSeq" id="WP_091844382.1">
    <property type="nucleotide sequence ID" value="NZ_FOCM01000001.1"/>
</dbReference>
<name>A0A1H8BB52_9RHOB</name>
<dbReference type="Gene3D" id="1.25.40.10">
    <property type="entry name" value="Tetratricopeptide repeat domain"/>
    <property type="match status" value="1"/>
</dbReference>
<feature type="signal peptide" evidence="1">
    <location>
        <begin position="1"/>
        <end position="17"/>
    </location>
</feature>
<protein>
    <submittedName>
        <fullName evidence="2">Uncharacterized protein</fullName>
    </submittedName>
</protein>
<organism evidence="2 3">
    <name type="scientific">Palleronia pelagia</name>
    <dbReference type="NCBI Taxonomy" id="387096"/>
    <lineage>
        <taxon>Bacteria</taxon>
        <taxon>Pseudomonadati</taxon>
        <taxon>Pseudomonadota</taxon>
        <taxon>Alphaproteobacteria</taxon>
        <taxon>Rhodobacterales</taxon>
        <taxon>Roseobacteraceae</taxon>
        <taxon>Palleronia</taxon>
    </lineage>
</organism>